<dbReference type="NCBIfam" id="TIGR04183">
    <property type="entry name" value="Por_Secre_tail"/>
    <property type="match status" value="1"/>
</dbReference>
<proteinExistence type="predicted"/>
<keyword evidence="5" id="KW-1185">Reference proteome</keyword>
<feature type="signal peptide" evidence="1">
    <location>
        <begin position="1"/>
        <end position="20"/>
    </location>
</feature>
<protein>
    <submittedName>
        <fullName evidence="4">Uncharacterized protein</fullName>
    </submittedName>
</protein>
<feature type="chain" id="PRO_5001697051" evidence="1">
    <location>
        <begin position="21"/>
        <end position="387"/>
    </location>
</feature>
<feature type="domain" description="PKD-like" evidence="3">
    <location>
        <begin position="244"/>
        <end position="295"/>
    </location>
</feature>
<comment type="caution">
    <text evidence="4">The sequence shown here is derived from an EMBL/GenBank/DDBJ whole genome shotgun (WGS) entry which is preliminary data.</text>
</comment>
<evidence type="ECO:0000256" key="1">
    <source>
        <dbReference type="SAM" id="SignalP"/>
    </source>
</evidence>
<dbReference type="InterPro" id="IPR026444">
    <property type="entry name" value="Secre_tail"/>
</dbReference>
<dbReference type="OrthoDB" id="2582440at2"/>
<name>A0A074KVC7_9BACT</name>
<dbReference type="Pfam" id="PF18962">
    <property type="entry name" value="Por_Secre_tail"/>
    <property type="match status" value="1"/>
</dbReference>
<feature type="domain" description="Secretion system C-terminal sorting" evidence="2">
    <location>
        <begin position="325"/>
        <end position="383"/>
    </location>
</feature>
<dbReference type="STRING" id="1048983.EL17_14790"/>
<evidence type="ECO:0000313" key="4">
    <source>
        <dbReference type="EMBL" id="KEO72889.1"/>
    </source>
</evidence>
<organism evidence="4 5">
    <name type="scientific">Anditalea andensis</name>
    <dbReference type="NCBI Taxonomy" id="1048983"/>
    <lineage>
        <taxon>Bacteria</taxon>
        <taxon>Pseudomonadati</taxon>
        <taxon>Bacteroidota</taxon>
        <taxon>Cytophagia</taxon>
        <taxon>Cytophagales</taxon>
        <taxon>Cytophagaceae</taxon>
        <taxon>Anditalea</taxon>
    </lineage>
</organism>
<sequence length="387" mass="42121">MKKFILLLFLSAFIKIQAFALYATVSGPSTVCPFTKGHVYDIRIYSNVGIPINGYTFDMLPPVGLYRGTVLEGFPTFEKFPNSNLTKIKVNFGEPGDLEIRFWVQGITVFSRTFVIIPVKVEYPGVVEPVIPDSYACAGAAKVVSVNNLVEGACFHHSVEWSIPAGWSISQQSGPNYSLSVPANTAPGNYTVGTRGVYTDRNNATTPWVNKTIRVGAPTAPVIIAPSQADQHWVSVSANSIAGMNYNWSVTNGQILSGNGTSSIRVQASCNLSFRNMAVNLTVSNDCGSTVAATKQIQIVCEGYDPEKIISHAAGQIELNLLELAEGELSTSEVSLHDFNGTPVYNKKVTIEKLIIPTSSYPSGIYYLKINSGNKVIQKRIFINYKQ</sequence>
<dbReference type="RefSeq" id="WP_035075928.1">
    <property type="nucleotide sequence ID" value="NZ_JMIH01000023.1"/>
</dbReference>
<evidence type="ECO:0000259" key="3">
    <source>
        <dbReference type="Pfam" id="PF19408"/>
    </source>
</evidence>
<evidence type="ECO:0000259" key="2">
    <source>
        <dbReference type="Pfam" id="PF18962"/>
    </source>
</evidence>
<dbReference type="Pfam" id="PF19408">
    <property type="entry name" value="PKD_6"/>
    <property type="match status" value="1"/>
</dbReference>
<dbReference type="EMBL" id="JMIH01000023">
    <property type="protein sequence ID" value="KEO72889.1"/>
    <property type="molecule type" value="Genomic_DNA"/>
</dbReference>
<reference evidence="4 5" key="1">
    <citation type="submission" date="2014-04" db="EMBL/GenBank/DDBJ databases">
        <title>Characterization and application of a salt tolerant electro-active bacterium.</title>
        <authorList>
            <person name="Yang L."/>
            <person name="Wei S."/>
            <person name="Tay Q.X.M."/>
        </authorList>
    </citation>
    <scope>NUCLEOTIDE SEQUENCE [LARGE SCALE GENOMIC DNA]</scope>
    <source>
        <strain evidence="4 5">LY1</strain>
    </source>
</reference>
<dbReference type="InterPro" id="IPR045829">
    <property type="entry name" value="PKD_6"/>
</dbReference>
<dbReference type="Proteomes" id="UP000027821">
    <property type="component" value="Unassembled WGS sequence"/>
</dbReference>
<dbReference type="AlphaFoldDB" id="A0A074KVC7"/>
<accession>A0A074KVC7</accession>
<keyword evidence="1" id="KW-0732">Signal</keyword>
<evidence type="ECO:0000313" key="5">
    <source>
        <dbReference type="Proteomes" id="UP000027821"/>
    </source>
</evidence>
<gene>
    <name evidence="4" type="ORF">EL17_14790</name>
</gene>